<evidence type="ECO:0000313" key="3">
    <source>
        <dbReference type="EMBL" id="SMH35232.1"/>
    </source>
</evidence>
<dbReference type="InterPro" id="IPR001375">
    <property type="entry name" value="Peptidase_S9_cat"/>
</dbReference>
<keyword evidence="1" id="KW-0378">Hydrolase</keyword>
<dbReference type="Proteomes" id="UP000193435">
    <property type="component" value="Unassembled WGS sequence"/>
</dbReference>
<organism evidence="3 4">
    <name type="scientific">Carnobacterium iners</name>
    <dbReference type="NCBI Taxonomy" id="1073423"/>
    <lineage>
        <taxon>Bacteria</taxon>
        <taxon>Bacillati</taxon>
        <taxon>Bacillota</taxon>
        <taxon>Bacilli</taxon>
        <taxon>Lactobacillales</taxon>
        <taxon>Carnobacteriaceae</taxon>
        <taxon>Carnobacterium</taxon>
    </lineage>
</organism>
<dbReference type="GO" id="GO:0052689">
    <property type="term" value="F:carboxylic ester hydrolase activity"/>
    <property type="evidence" value="ECO:0007669"/>
    <property type="project" value="UniProtKB-ARBA"/>
</dbReference>
<dbReference type="InterPro" id="IPR050261">
    <property type="entry name" value="FrsA_esterase"/>
</dbReference>
<dbReference type="STRING" id="1073423.SAMN04488700_1779"/>
<name>A0A1X7NC93_9LACT</name>
<evidence type="ECO:0000313" key="4">
    <source>
        <dbReference type="Proteomes" id="UP000193435"/>
    </source>
</evidence>
<dbReference type="EMBL" id="FXBJ01000002">
    <property type="protein sequence ID" value="SMH35232.1"/>
    <property type="molecule type" value="Genomic_DNA"/>
</dbReference>
<reference evidence="3 4" key="1">
    <citation type="submission" date="2017-04" db="EMBL/GenBank/DDBJ databases">
        <authorList>
            <person name="Afonso C.L."/>
            <person name="Miller P.J."/>
            <person name="Scott M.A."/>
            <person name="Spackman E."/>
            <person name="Goraichik I."/>
            <person name="Dimitrov K.M."/>
            <person name="Suarez D.L."/>
            <person name="Swayne D.E."/>
        </authorList>
    </citation>
    <scope>NUCLEOTIDE SEQUENCE [LARGE SCALE GENOMIC DNA]</scope>
    <source>
        <strain evidence="3 4">LMG26642</strain>
    </source>
</reference>
<protein>
    <recommendedName>
        <fullName evidence="2">Peptidase S9 prolyl oligopeptidase catalytic domain-containing protein</fullName>
    </recommendedName>
</protein>
<dbReference type="GO" id="GO:0006508">
    <property type="term" value="P:proteolysis"/>
    <property type="evidence" value="ECO:0007669"/>
    <property type="project" value="InterPro"/>
</dbReference>
<proteinExistence type="predicted"/>
<gene>
    <name evidence="3" type="ORF">SAMN04488700_1779</name>
</gene>
<sequence>MISIKSVTVEGIPLLEISPKGKELELLPTVIFFHGWTSNKESSLVNGYELAKKGFRALLPDAYLHGERKEKDLSTQGLEFWNVIARNLIELPLMRDYYVNKGLSDSNRFGVSGLSMGGFTTCAALTQFPWIRTAVVLMGSPDPVNFTKWLLSSKWTEGMEIPISKEILTESLTALTPISLTKHPEKIANRYIHFWHGTQDDLVPYQPTFDFYEKIKQQSYGLNVSFSTSKGIGHKVPHAKSVEMADFFSDHL</sequence>
<dbReference type="PANTHER" id="PTHR22946:SF9">
    <property type="entry name" value="POLYKETIDE TRANSFERASE AF380"/>
    <property type="match status" value="1"/>
</dbReference>
<dbReference type="InterPro" id="IPR029058">
    <property type="entry name" value="AB_hydrolase_fold"/>
</dbReference>
<dbReference type="Gene3D" id="3.40.50.1820">
    <property type="entry name" value="alpha/beta hydrolase"/>
    <property type="match status" value="1"/>
</dbReference>
<evidence type="ECO:0000256" key="1">
    <source>
        <dbReference type="ARBA" id="ARBA00022801"/>
    </source>
</evidence>
<dbReference type="SUPFAM" id="SSF53474">
    <property type="entry name" value="alpha/beta-Hydrolases"/>
    <property type="match status" value="1"/>
</dbReference>
<dbReference type="PANTHER" id="PTHR22946">
    <property type="entry name" value="DIENELACTONE HYDROLASE DOMAIN-CONTAINING PROTEIN-RELATED"/>
    <property type="match status" value="1"/>
</dbReference>
<dbReference type="RefSeq" id="WP_085559878.1">
    <property type="nucleotide sequence ID" value="NZ_FOAH01000003.1"/>
</dbReference>
<feature type="domain" description="Peptidase S9 prolyl oligopeptidase catalytic" evidence="2">
    <location>
        <begin position="95"/>
        <end position="239"/>
    </location>
</feature>
<evidence type="ECO:0000259" key="2">
    <source>
        <dbReference type="Pfam" id="PF00326"/>
    </source>
</evidence>
<dbReference type="Pfam" id="PF00326">
    <property type="entry name" value="Peptidase_S9"/>
    <property type="match status" value="1"/>
</dbReference>
<dbReference type="GO" id="GO:0008236">
    <property type="term" value="F:serine-type peptidase activity"/>
    <property type="evidence" value="ECO:0007669"/>
    <property type="project" value="InterPro"/>
</dbReference>
<dbReference type="AlphaFoldDB" id="A0A1X7NC93"/>
<keyword evidence="4" id="KW-1185">Reference proteome</keyword>
<dbReference type="OrthoDB" id="31158at2"/>
<accession>A0A1X7NC93</accession>